<protein>
    <submittedName>
        <fullName evidence="1">Uncharacterized protein</fullName>
    </submittedName>
</protein>
<organism evidence="1 2">
    <name type="scientific">Thermomonospora umbrina</name>
    <dbReference type="NCBI Taxonomy" id="111806"/>
    <lineage>
        <taxon>Bacteria</taxon>
        <taxon>Bacillati</taxon>
        <taxon>Actinomycetota</taxon>
        <taxon>Actinomycetes</taxon>
        <taxon>Streptosporangiales</taxon>
        <taxon>Thermomonosporaceae</taxon>
        <taxon>Thermomonospora</taxon>
    </lineage>
</organism>
<dbReference type="OrthoDB" id="4337871at2"/>
<keyword evidence="2" id="KW-1185">Reference proteome</keyword>
<proteinExistence type="predicted"/>
<dbReference type="RefSeq" id="WP_116020906.1">
    <property type="nucleotide sequence ID" value="NZ_QTTT01000001.1"/>
</dbReference>
<evidence type="ECO:0000313" key="2">
    <source>
        <dbReference type="Proteomes" id="UP000256661"/>
    </source>
</evidence>
<reference evidence="1 2" key="1">
    <citation type="submission" date="2018-08" db="EMBL/GenBank/DDBJ databases">
        <title>Sequencing the genomes of 1000 actinobacteria strains.</title>
        <authorList>
            <person name="Klenk H.-P."/>
        </authorList>
    </citation>
    <scope>NUCLEOTIDE SEQUENCE [LARGE SCALE GENOMIC DNA]</scope>
    <source>
        <strain evidence="1 2">DSM 43927</strain>
    </source>
</reference>
<sequence length="132" mass="14077">MTIGSYDARLNLLAVVDKGTSFTAHTLEIGRDFDVIADIEVGKALNALISRIEIFASLGSITQGVQIQAQVHDDKSPTPADAPRRDRITVPFTGLAGVSEGDILQASATLKVITGIWTDYSAQTSEFVIVTT</sequence>
<comment type="caution">
    <text evidence="1">The sequence shown here is derived from an EMBL/GenBank/DDBJ whole genome shotgun (WGS) entry which is preliminary data.</text>
</comment>
<gene>
    <name evidence="1" type="ORF">DFJ69_0420</name>
</gene>
<dbReference type="Proteomes" id="UP000256661">
    <property type="component" value="Unassembled WGS sequence"/>
</dbReference>
<dbReference type="AlphaFoldDB" id="A0A3D9SQZ4"/>
<accession>A0A3D9SQZ4</accession>
<evidence type="ECO:0000313" key="1">
    <source>
        <dbReference type="EMBL" id="REE95044.1"/>
    </source>
</evidence>
<name>A0A3D9SQZ4_9ACTN</name>
<dbReference type="EMBL" id="QTTT01000001">
    <property type="protein sequence ID" value="REE95044.1"/>
    <property type="molecule type" value="Genomic_DNA"/>
</dbReference>